<dbReference type="VEuPathDB" id="FungiDB:P174DRAFT_424681"/>
<comment type="caution">
    <text evidence="1">The sequence shown here is derived from an EMBL/GenBank/DDBJ whole genome shotgun (WGS) entry which is preliminary data.</text>
</comment>
<gene>
    <name evidence="1" type="ORF">P174DRAFT_424681</name>
</gene>
<accession>A0A2I1BYR8</accession>
<evidence type="ECO:0000313" key="1">
    <source>
        <dbReference type="EMBL" id="PKX90515.1"/>
    </source>
</evidence>
<dbReference type="AlphaFoldDB" id="A0A2I1BYR8"/>
<dbReference type="Proteomes" id="UP000234474">
    <property type="component" value="Unassembled WGS sequence"/>
</dbReference>
<dbReference type="OrthoDB" id="329835at2759"/>
<dbReference type="GeneID" id="36532546"/>
<dbReference type="STRING" id="1392255.A0A2I1BYR8"/>
<dbReference type="OMA" id="WPQAYFE"/>
<protein>
    <submittedName>
        <fullName evidence="1">Uncharacterized protein</fullName>
    </submittedName>
</protein>
<sequence length="75" mass="8628">MRWPQAYFEAVKVADKVAAKEGFKDLEDYKSSTFHWRPTDHLPIIAYHRLVGDGWTTEHLFVEAGLGPLETLLRA</sequence>
<keyword evidence="2" id="KW-1185">Reference proteome</keyword>
<proteinExistence type="predicted"/>
<organism evidence="1 2">
    <name type="scientific">Aspergillus novofumigatus (strain IBT 16806)</name>
    <dbReference type="NCBI Taxonomy" id="1392255"/>
    <lineage>
        <taxon>Eukaryota</taxon>
        <taxon>Fungi</taxon>
        <taxon>Dikarya</taxon>
        <taxon>Ascomycota</taxon>
        <taxon>Pezizomycotina</taxon>
        <taxon>Eurotiomycetes</taxon>
        <taxon>Eurotiomycetidae</taxon>
        <taxon>Eurotiales</taxon>
        <taxon>Aspergillaceae</taxon>
        <taxon>Aspergillus</taxon>
        <taxon>Aspergillus subgen. Fumigati</taxon>
    </lineage>
</organism>
<dbReference type="EMBL" id="MSZS01000008">
    <property type="protein sequence ID" value="PKX90515.1"/>
    <property type="molecule type" value="Genomic_DNA"/>
</dbReference>
<name>A0A2I1BYR8_ASPN1</name>
<evidence type="ECO:0000313" key="2">
    <source>
        <dbReference type="Proteomes" id="UP000234474"/>
    </source>
</evidence>
<reference evidence="2" key="1">
    <citation type="journal article" date="2018" name="Proc. Natl. Acad. Sci. U.S.A.">
        <title>Linking secondary metabolites to gene clusters through genome sequencing of six diverse Aspergillus species.</title>
        <authorList>
            <person name="Kaerboelling I."/>
            <person name="Vesth T.C."/>
            <person name="Frisvad J.C."/>
            <person name="Nybo J.L."/>
            <person name="Theobald S."/>
            <person name="Kuo A."/>
            <person name="Bowyer P."/>
            <person name="Matsuda Y."/>
            <person name="Mondo S."/>
            <person name="Lyhne E.K."/>
            <person name="Kogle M.E."/>
            <person name="Clum A."/>
            <person name="Lipzen A."/>
            <person name="Salamov A."/>
            <person name="Ngan C.Y."/>
            <person name="Daum C."/>
            <person name="Chiniquy J."/>
            <person name="Barry K."/>
            <person name="LaButti K."/>
            <person name="Haridas S."/>
            <person name="Simmons B.A."/>
            <person name="Magnuson J.K."/>
            <person name="Mortensen U.H."/>
            <person name="Larsen T.O."/>
            <person name="Grigoriev I.V."/>
            <person name="Baker S.E."/>
            <person name="Andersen M.R."/>
        </authorList>
    </citation>
    <scope>NUCLEOTIDE SEQUENCE [LARGE SCALE GENOMIC DNA]</scope>
    <source>
        <strain evidence="2">IBT 16806</strain>
    </source>
</reference>
<dbReference type="RefSeq" id="XP_024679110.1">
    <property type="nucleotide sequence ID" value="XM_024825221.1"/>
</dbReference>